<evidence type="ECO:0000256" key="3">
    <source>
        <dbReference type="ARBA" id="ARBA00022737"/>
    </source>
</evidence>
<feature type="chain" id="PRO_5026145504" description="Peptidase C1A papain C-terminal domain-containing protein" evidence="6">
    <location>
        <begin position="18"/>
        <end position="614"/>
    </location>
</feature>
<dbReference type="InterPro" id="IPR039417">
    <property type="entry name" value="Peptidase_C1A_papain-like"/>
</dbReference>
<name>A0A6G0WTX4_9STRA</name>
<dbReference type="CDD" id="cd02248">
    <property type="entry name" value="Peptidase_C1A"/>
    <property type="match status" value="1"/>
</dbReference>
<feature type="domain" description="Peptidase C1A papain C-terminal" evidence="8">
    <location>
        <begin position="136"/>
        <end position="347"/>
    </location>
</feature>
<dbReference type="SMART" id="SM00645">
    <property type="entry name" value="Pept_C1"/>
    <property type="match status" value="1"/>
</dbReference>
<evidence type="ECO:0000256" key="1">
    <source>
        <dbReference type="ARBA" id="ARBA00008455"/>
    </source>
</evidence>
<dbReference type="GO" id="GO:0006508">
    <property type="term" value="P:proteolysis"/>
    <property type="evidence" value="ECO:0007669"/>
    <property type="project" value="InterPro"/>
</dbReference>
<dbReference type="AlphaFoldDB" id="A0A6G0WTX4"/>
<keyword evidence="3" id="KW-0677">Repeat</keyword>
<keyword evidence="4" id="KW-0865">Zymogen</keyword>
<dbReference type="EMBL" id="VJMJ01000149">
    <property type="protein sequence ID" value="KAF0730892.1"/>
    <property type="molecule type" value="Genomic_DNA"/>
</dbReference>
<comment type="similarity">
    <text evidence="1">Belongs to the peptidase C1 family.</text>
</comment>
<protein>
    <recommendedName>
        <fullName evidence="11">Peptidase C1A papain C-terminal domain-containing protein</fullName>
    </recommendedName>
</protein>
<dbReference type="Pfam" id="PF00188">
    <property type="entry name" value="CAP"/>
    <property type="match status" value="1"/>
</dbReference>
<keyword evidence="2 6" id="KW-0732">Signal</keyword>
<dbReference type="InterPro" id="IPR006970">
    <property type="entry name" value="PT"/>
</dbReference>
<dbReference type="SUPFAM" id="SSF54001">
    <property type="entry name" value="Cysteine proteinases"/>
    <property type="match status" value="1"/>
</dbReference>
<dbReference type="VEuPathDB" id="FungiDB:AeMF1_013399"/>
<dbReference type="InterPro" id="IPR038765">
    <property type="entry name" value="Papain-like_cys_pep_sf"/>
</dbReference>
<evidence type="ECO:0000259" key="8">
    <source>
        <dbReference type="SMART" id="SM00645"/>
    </source>
</evidence>
<sequence length="614" mass="64717">MKTSLLFVSTLSSSALARVAFNALDTDQQADVKSQLSKWKTLYAPLAAAHGYVPQVSIESVGLVDSHTDEELARFHNTLQDVEDAQKSNPGAQFSPFNVFALLTQAEFDKVLKNSFAGKNLSDAKPLAATEAAVAAGGSKDWSTNKCNPPVRNQGQCGSCWAFSTVGTSEIAHCLATGELLDLAEQQVVSCDKASYGCNGGFPSSAIDFERKGLCLESAYPYTSGNSGQTGTCQSSCTKKTLSLGATVQTQGEDSLVTVLNTQPATVVVTAGNSVWRNYKGGVVTQCPSAESDHAVIAVGYGTSDKDFFKIKNSWGPQWGDNGYIYLQRGVGGKGTCNVVEAVVYPKLTASAPSNDPVPPTAVPTVQPTTTPTAQPTSKPTSQPTQQPTQKPTKRPTKKPTLKPTPVATKRPTAAPTTKPATSSARPTLTPTQAPTTTPATTRAPATTPAPTPSSPSTSLTGMQGQLISQTNKIRAAHGLGPVTWDAALSAKMQAYAGSCPGFNHGGPSGWQNLATNQACSGDACLKIVGAAWLWYNQEETKWNYNGNTCNGDWSVCGHFSNMMSPGVKQIACGWSQCSNGNYVWCNYVSAEMNPKVPRITGMTKDQLKASLTA</sequence>
<dbReference type="SUPFAM" id="SSF55797">
    <property type="entry name" value="PR-1-like"/>
    <property type="match status" value="1"/>
</dbReference>
<dbReference type="Gene3D" id="3.40.33.10">
    <property type="entry name" value="CAP"/>
    <property type="match status" value="1"/>
</dbReference>
<dbReference type="InterPro" id="IPR013128">
    <property type="entry name" value="Peptidase_C1A"/>
</dbReference>
<keyword evidence="10" id="KW-1185">Reference proteome</keyword>
<feature type="signal peptide" evidence="6">
    <location>
        <begin position="1"/>
        <end position="17"/>
    </location>
</feature>
<dbReference type="PROSITE" id="PS00139">
    <property type="entry name" value="THIOL_PROTEASE_CYS"/>
    <property type="match status" value="1"/>
</dbReference>
<evidence type="ECO:0000313" key="9">
    <source>
        <dbReference type="EMBL" id="KAF0730892.1"/>
    </source>
</evidence>
<evidence type="ECO:0000256" key="5">
    <source>
        <dbReference type="SAM" id="MobiDB-lite"/>
    </source>
</evidence>
<dbReference type="Proteomes" id="UP000481153">
    <property type="component" value="Unassembled WGS sequence"/>
</dbReference>
<gene>
    <name evidence="9" type="ORF">Ae201684_011774</name>
</gene>
<proteinExistence type="inferred from homology"/>
<dbReference type="GO" id="GO:0008234">
    <property type="term" value="F:cysteine-type peptidase activity"/>
    <property type="evidence" value="ECO:0007669"/>
    <property type="project" value="InterPro"/>
</dbReference>
<dbReference type="PANTHER" id="PTHR12411">
    <property type="entry name" value="CYSTEINE PROTEASE FAMILY C1-RELATED"/>
    <property type="match status" value="1"/>
</dbReference>
<dbReference type="SMART" id="SM00198">
    <property type="entry name" value="SCP"/>
    <property type="match status" value="1"/>
</dbReference>
<reference evidence="9 10" key="1">
    <citation type="submission" date="2019-07" db="EMBL/GenBank/DDBJ databases">
        <title>Genomics analysis of Aphanomyces spp. identifies a new class of oomycete effector associated with host adaptation.</title>
        <authorList>
            <person name="Gaulin E."/>
        </authorList>
    </citation>
    <scope>NUCLEOTIDE SEQUENCE [LARGE SCALE GENOMIC DNA]</scope>
    <source>
        <strain evidence="9 10">ATCC 201684</strain>
    </source>
</reference>
<dbReference type="Pfam" id="PF04886">
    <property type="entry name" value="PT"/>
    <property type="match status" value="1"/>
</dbReference>
<feature type="compositionally biased region" description="Low complexity" evidence="5">
    <location>
        <begin position="402"/>
        <end position="447"/>
    </location>
</feature>
<comment type="caution">
    <text evidence="9">The sequence shown here is derived from an EMBL/GenBank/DDBJ whole genome shotgun (WGS) entry which is preliminary data.</text>
</comment>
<evidence type="ECO:0000259" key="7">
    <source>
        <dbReference type="SMART" id="SM00198"/>
    </source>
</evidence>
<feature type="domain" description="SCP" evidence="7">
    <location>
        <begin position="462"/>
        <end position="590"/>
    </location>
</feature>
<evidence type="ECO:0008006" key="11">
    <source>
        <dbReference type="Google" id="ProtNLM"/>
    </source>
</evidence>
<accession>A0A6G0WTX4</accession>
<dbReference type="InterPro" id="IPR014044">
    <property type="entry name" value="CAP_dom"/>
</dbReference>
<organism evidence="9 10">
    <name type="scientific">Aphanomyces euteiches</name>
    <dbReference type="NCBI Taxonomy" id="100861"/>
    <lineage>
        <taxon>Eukaryota</taxon>
        <taxon>Sar</taxon>
        <taxon>Stramenopiles</taxon>
        <taxon>Oomycota</taxon>
        <taxon>Saprolegniomycetes</taxon>
        <taxon>Saprolegniales</taxon>
        <taxon>Verrucalvaceae</taxon>
        <taxon>Aphanomyces</taxon>
    </lineage>
</organism>
<dbReference type="Gene3D" id="3.90.70.10">
    <property type="entry name" value="Cysteine proteinases"/>
    <property type="match status" value="1"/>
</dbReference>
<feature type="compositionally biased region" description="Basic residues" evidence="5">
    <location>
        <begin position="392"/>
        <end position="401"/>
    </location>
</feature>
<dbReference type="PRINTS" id="PR00705">
    <property type="entry name" value="PAPAIN"/>
</dbReference>
<dbReference type="InterPro" id="IPR035940">
    <property type="entry name" value="CAP_sf"/>
</dbReference>
<evidence type="ECO:0000313" key="10">
    <source>
        <dbReference type="Proteomes" id="UP000481153"/>
    </source>
</evidence>
<feature type="compositionally biased region" description="Low complexity" evidence="5">
    <location>
        <begin position="363"/>
        <end position="391"/>
    </location>
</feature>
<dbReference type="InterPro" id="IPR000668">
    <property type="entry name" value="Peptidase_C1A_C"/>
</dbReference>
<dbReference type="Pfam" id="PF00112">
    <property type="entry name" value="Peptidase_C1"/>
    <property type="match status" value="1"/>
</dbReference>
<evidence type="ECO:0000256" key="4">
    <source>
        <dbReference type="ARBA" id="ARBA00023145"/>
    </source>
</evidence>
<dbReference type="InterPro" id="IPR000169">
    <property type="entry name" value="Pept_cys_AS"/>
</dbReference>
<evidence type="ECO:0000256" key="2">
    <source>
        <dbReference type="ARBA" id="ARBA00022729"/>
    </source>
</evidence>
<evidence type="ECO:0000256" key="6">
    <source>
        <dbReference type="SAM" id="SignalP"/>
    </source>
</evidence>
<feature type="region of interest" description="Disordered" evidence="5">
    <location>
        <begin position="350"/>
        <end position="462"/>
    </location>
</feature>